<dbReference type="Gene3D" id="2.30.29.30">
    <property type="entry name" value="Pleckstrin-homology domain (PH domain)/Phosphotyrosine-binding domain (PTB)"/>
    <property type="match status" value="1"/>
</dbReference>
<feature type="compositionally biased region" description="Low complexity" evidence="3">
    <location>
        <begin position="495"/>
        <end position="509"/>
    </location>
</feature>
<dbReference type="STRING" id="1353009.A0A1Y2IBJ1"/>
<feature type="region of interest" description="Disordered" evidence="3">
    <location>
        <begin position="1575"/>
        <end position="1610"/>
    </location>
</feature>
<dbReference type="PROSITE" id="PS50212">
    <property type="entry name" value="RASGEF_NTER"/>
    <property type="match status" value="1"/>
</dbReference>
<dbReference type="InterPro" id="IPR011993">
    <property type="entry name" value="PH-like_dom_sf"/>
</dbReference>
<evidence type="ECO:0000256" key="1">
    <source>
        <dbReference type="ARBA" id="ARBA00022468"/>
    </source>
</evidence>
<feature type="region of interest" description="Disordered" evidence="3">
    <location>
        <begin position="382"/>
        <end position="403"/>
    </location>
</feature>
<feature type="compositionally biased region" description="Polar residues" evidence="3">
    <location>
        <begin position="1001"/>
        <end position="1011"/>
    </location>
</feature>
<keyword evidence="2" id="KW-0344">Guanine-nucleotide releasing factor</keyword>
<dbReference type="InterPro" id="IPR008936">
    <property type="entry name" value="Rho_GTPase_activation_prot"/>
</dbReference>
<feature type="region of interest" description="Disordered" evidence="3">
    <location>
        <begin position="490"/>
        <end position="543"/>
    </location>
</feature>
<dbReference type="InterPro" id="IPR001849">
    <property type="entry name" value="PH_domain"/>
</dbReference>
<dbReference type="SMART" id="SM00324">
    <property type="entry name" value="RhoGAP"/>
    <property type="match status" value="1"/>
</dbReference>
<dbReference type="Proteomes" id="UP000193067">
    <property type="component" value="Unassembled WGS sequence"/>
</dbReference>
<dbReference type="CDD" id="cd00821">
    <property type="entry name" value="PH"/>
    <property type="match status" value="1"/>
</dbReference>
<dbReference type="Gene3D" id="1.10.840.10">
    <property type="entry name" value="Ras guanine-nucleotide exchange factors catalytic domain"/>
    <property type="match status" value="1"/>
</dbReference>
<organism evidence="7 8">
    <name type="scientific">Trametes coccinea (strain BRFM310)</name>
    <name type="common">Pycnoporus coccineus</name>
    <dbReference type="NCBI Taxonomy" id="1353009"/>
    <lineage>
        <taxon>Eukaryota</taxon>
        <taxon>Fungi</taxon>
        <taxon>Dikarya</taxon>
        <taxon>Basidiomycota</taxon>
        <taxon>Agaricomycotina</taxon>
        <taxon>Agaricomycetes</taxon>
        <taxon>Polyporales</taxon>
        <taxon>Polyporaceae</taxon>
        <taxon>Trametes</taxon>
    </lineage>
</organism>
<dbReference type="Pfam" id="PF00620">
    <property type="entry name" value="RhoGAP"/>
    <property type="match status" value="1"/>
</dbReference>
<dbReference type="GO" id="GO:0005737">
    <property type="term" value="C:cytoplasm"/>
    <property type="evidence" value="ECO:0007669"/>
    <property type="project" value="TreeGrafter"/>
</dbReference>
<name>A0A1Y2IBJ1_TRAC3</name>
<proteinExistence type="predicted"/>
<feature type="compositionally biased region" description="Polar residues" evidence="3">
    <location>
        <begin position="175"/>
        <end position="196"/>
    </location>
</feature>
<dbReference type="SUPFAM" id="SSF48350">
    <property type="entry name" value="GTPase activation domain, GAP"/>
    <property type="match status" value="1"/>
</dbReference>
<feature type="compositionally biased region" description="Basic and acidic residues" evidence="3">
    <location>
        <begin position="1580"/>
        <end position="1610"/>
    </location>
</feature>
<feature type="region of interest" description="Disordered" evidence="3">
    <location>
        <begin position="667"/>
        <end position="688"/>
    </location>
</feature>
<evidence type="ECO:0000313" key="8">
    <source>
        <dbReference type="Proteomes" id="UP000193067"/>
    </source>
</evidence>
<dbReference type="OrthoDB" id="79452at2759"/>
<dbReference type="InterPro" id="IPR036964">
    <property type="entry name" value="RASGEF_cat_dom_sf"/>
</dbReference>
<feature type="compositionally biased region" description="Acidic residues" evidence="3">
    <location>
        <begin position="1999"/>
        <end position="2016"/>
    </location>
</feature>
<sequence length="2050" mass="225502">MSRKPWSKSADDLGKISASASSPQLTPIDTTLHQKIKTYRSDSVSSSIAASPSPLPSPSASSLNMNYPFPSISAEASSPPKNTRLGPPSSNVSPITPPLTPASSTSSHVHSRSHSFTPRLPSKLSAQKTSLMPPSPKRKGSASSESRDPERDKGSVGSGPAGRSPFPFGFGANAKNPTSTLYMPDGHSSQGSSSPTLLAPPTIIEPGDSSSVSEKRTSQVVYHSGFINRMTDFSPAMLNARAQHAYMAGGSASAVLAKGWKPFKLVLKGSKLYFYKPPSDRSAAIKELFPTELVTVIEGEGASEHELEVDVAEAEMDMGGRGGSGKGKEREEMRRRRAYWGRGTHPSLVVGPDGEVEKGTTEALVHEAVFATTFAVSTEAASEAAVGEDGGADQDEVREPAQETCRYKPAWREFAASVLLSLPSLIGKATFEAEFLRCCSNLVNGADDAAKGEEVRRVEWLAGQYLDYHGSPATQETWDAWQKEVIPDFSPRAASGSKSKSCSVPDSSSTTAMHTPSPLLPPASGSEEVSPNLGTFSPRPGEGRMQSITEALTETSPQKPGPPPMLHPSTLSPDALRLALEEEGLSRDVLLSLDPALIARSLFVAQQAPLQKIPDNFTADYVLGAGLREAGNPPQTHPTLLPFTGSDDRPHWLTRLVLIQVLVPEPAGSGHGGSHMHSDRPTSRTHTRSDVISAWTRVGELARRGGDDCSWRAIMAALCSRPVARLDKVWKRVDPEALSIVQCWVQILVRGDQPTATAPMAYPWAGDAERSIRQALEKARSGDGDEWIVQNLREAREHFEGLRRTFALCTRRRCEADSVKEVAGVDVLARHWHTLTFEGDSRGLAAKFLRTEQFMSLSFAAEPRRRGTFEPYFWSRLSQQPSIHPLAALLFPEPLPTVSFINRSQIIRGRLESNSSALNVQDIRELRLQLDGERRSQSERPKLGGFDLGGTVIPVFNGELLLLVQPGGDAAASSRPASRAPSRPPSSAAPETPVLERAFSRNPSIRVTPGSSHGHGTERKPSLVRRNSLPSMSQRTSMVASEVTSERPLRVVVQAGTLDRLVDVLVHGLQGVSVSVADDNGEMPLTDRKTREVRVDMDDFSQVWWNVFRSFVKPQVLFELLRKRYIGAHQAGRTLTPEEISHVIRLRLEVLETMTEWINQGGGAQDALDDSALYEAFLSFLTQPTEQKLLESAASSDSDIGQALRALDLARKTLHMSFLSQTMRPVPRTAGASDNAPEGPSSVSYGSDLPDIDQLDAEELVNNLNSMAAATLRNVTQEDLFITADLFEVQSADRTGWFLARDPSSIADEVEIQAMNSYIAEVEPSPLISELSQDSLYRLLPPAVRSCIRAFGILRKWLISKLVAHRIGLQARQKRMELMLRAIEICRRRNADADYADSPLAERPCIRSFVESILTSAVLSVESRTYQRAWVGVAAARGTGCDSLAAYLARPAVDSVSSRGPLVPDIGWLMEKILEIISLPDVLESPSAEQHMLVNFEKRRSLQTLLTSVSATAAGRRHRRRENDRRDFERLNNMEKELGAVHFDLRAVREDAYREAAHSGWTPGKRGQRPFQALVTQQQEKNRRDKLWRDRLSKEKRQEQMRHDRREEQLNKAMYPRRQNPVMPKQHRNKKSMSSAFFQFMRPISSAFTSDTLSSAGSGSPIKRTPAELDFAPSHKPSLVLSVVGARVAQFINNERSFVFQIDSEDGGHYLLQAASQHEMKKWTETIERVSKMTAKRRLTYLGQNTKPQLSEHLLAKPAVATRDPHAVFGVELDFLLQREAPDGEVQPGAVPSVVERLINEVEQRGLTEVGIYRIAGAHSEVNSLRDALNRGEWPISDATDIHAVCDLIKSWFRVLPGGLFPAETYAAILNAASSGRDDVDLQTKVANVREIVRALPSANFDLLKRIVEHLERVTDFEESNQMTAESLATVFSPNLLRSTNSDVGTFFANMAAGHRITKMLIAHFHIIFDNDHEQEPEHDAEADADADAEHEHAHEHDEGDFDEPIPEEDEEDEDLFRDSVDELPPKLPAEPPVLNVSLGSPASFSFNIP</sequence>
<dbReference type="PANTHER" id="PTHR23176:SF129">
    <property type="entry name" value="RHO GTPASE ACTIVATING PROTEIN AT 16F, ISOFORM E-RELATED"/>
    <property type="match status" value="1"/>
</dbReference>
<gene>
    <name evidence="7" type="ORF">PYCCODRAFT_1375149</name>
</gene>
<dbReference type="SUPFAM" id="SSF50729">
    <property type="entry name" value="PH domain-like"/>
    <property type="match status" value="1"/>
</dbReference>
<feature type="compositionally biased region" description="Low complexity" evidence="3">
    <location>
        <begin position="970"/>
        <end position="990"/>
    </location>
</feature>
<dbReference type="Pfam" id="PF00617">
    <property type="entry name" value="RasGEF"/>
    <property type="match status" value="1"/>
</dbReference>
<feature type="domain" description="Rho-GAP" evidence="6">
    <location>
        <begin position="1771"/>
        <end position="1969"/>
    </location>
</feature>
<feature type="domain" description="PH" evidence="4">
    <location>
        <begin position="1698"/>
        <end position="1732"/>
    </location>
</feature>
<feature type="region of interest" description="Disordered" evidence="3">
    <location>
        <begin position="969"/>
        <end position="1041"/>
    </location>
</feature>
<dbReference type="EMBL" id="KZ084138">
    <property type="protein sequence ID" value="OSC98466.1"/>
    <property type="molecule type" value="Genomic_DNA"/>
</dbReference>
<evidence type="ECO:0008006" key="9">
    <source>
        <dbReference type="Google" id="ProtNLM"/>
    </source>
</evidence>
<dbReference type="CDD" id="cd00159">
    <property type="entry name" value="RhoGAP"/>
    <property type="match status" value="1"/>
</dbReference>
<dbReference type="GO" id="GO:0007264">
    <property type="term" value="P:small GTPase-mediated signal transduction"/>
    <property type="evidence" value="ECO:0007669"/>
    <property type="project" value="InterPro"/>
</dbReference>
<dbReference type="Gene3D" id="1.20.870.10">
    <property type="entry name" value="Son of sevenless (SoS) protein Chain: S domain 1"/>
    <property type="match status" value="1"/>
</dbReference>
<keyword evidence="8" id="KW-1185">Reference proteome</keyword>
<dbReference type="InterPro" id="IPR050729">
    <property type="entry name" value="Rho-GAP"/>
</dbReference>
<evidence type="ECO:0000259" key="5">
    <source>
        <dbReference type="PROSITE" id="PS50212"/>
    </source>
</evidence>
<dbReference type="InterPro" id="IPR000651">
    <property type="entry name" value="Ras-like_Gua-exchang_fac_N"/>
</dbReference>
<feature type="compositionally biased region" description="Polar residues" evidence="3">
    <location>
        <begin position="18"/>
        <end position="33"/>
    </location>
</feature>
<dbReference type="PANTHER" id="PTHR23176">
    <property type="entry name" value="RHO/RAC/CDC GTPASE-ACTIVATING PROTEIN"/>
    <property type="match status" value="1"/>
</dbReference>
<feature type="compositionally biased region" description="Low complexity" evidence="3">
    <location>
        <begin position="41"/>
        <end position="62"/>
    </location>
</feature>
<reference evidence="7 8" key="1">
    <citation type="journal article" date="2015" name="Biotechnol. Biofuels">
        <title>Enhanced degradation of softwood versus hardwood by the white-rot fungus Pycnoporus coccineus.</title>
        <authorList>
            <person name="Couturier M."/>
            <person name="Navarro D."/>
            <person name="Chevret D."/>
            <person name="Henrissat B."/>
            <person name="Piumi F."/>
            <person name="Ruiz-Duenas F.J."/>
            <person name="Martinez A.T."/>
            <person name="Grigoriev I.V."/>
            <person name="Riley R."/>
            <person name="Lipzen A."/>
            <person name="Berrin J.G."/>
            <person name="Master E.R."/>
            <person name="Rosso M.N."/>
        </authorList>
    </citation>
    <scope>NUCLEOTIDE SEQUENCE [LARGE SCALE GENOMIC DNA]</scope>
    <source>
        <strain evidence="7 8">BRFM310</strain>
    </source>
</reference>
<evidence type="ECO:0000256" key="2">
    <source>
        <dbReference type="PROSITE-ProRule" id="PRU00135"/>
    </source>
</evidence>
<dbReference type="PROSITE" id="PS50238">
    <property type="entry name" value="RHOGAP"/>
    <property type="match status" value="1"/>
</dbReference>
<evidence type="ECO:0000259" key="6">
    <source>
        <dbReference type="PROSITE" id="PS50238"/>
    </source>
</evidence>
<dbReference type="Gene3D" id="1.10.555.10">
    <property type="entry name" value="Rho GTPase activation protein"/>
    <property type="match status" value="1"/>
</dbReference>
<evidence type="ECO:0000259" key="4">
    <source>
        <dbReference type="PROSITE" id="PS50003"/>
    </source>
</evidence>
<evidence type="ECO:0000313" key="7">
    <source>
        <dbReference type="EMBL" id="OSC98466.1"/>
    </source>
</evidence>
<protein>
    <recommendedName>
        <fullName evidence="9">Rho GTPase activation protein</fullName>
    </recommendedName>
</protein>
<accession>A0A1Y2IBJ1</accession>
<dbReference type="Pfam" id="PF00618">
    <property type="entry name" value="RasGEF_N"/>
    <property type="match status" value="1"/>
</dbReference>
<dbReference type="GO" id="GO:0005096">
    <property type="term" value="F:GTPase activator activity"/>
    <property type="evidence" value="ECO:0007669"/>
    <property type="project" value="UniProtKB-KW"/>
</dbReference>
<dbReference type="PROSITE" id="PS50003">
    <property type="entry name" value="PH_DOMAIN"/>
    <property type="match status" value="1"/>
</dbReference>
<dbReference type="InterPro" id="IPR001895">
    <property type="entry name" value="RASGEF_cat_dom"/>
</dbReference>
<dbReference type="InterPro" id="IPR023578">
    <property type="entry name" value="Ras_GEF_dom_sf"/>
</dbReference>
<evidence type="ECO:0000256" key="3">
    <source>
        <dbReference type="SAM" id="MobiDB-lite"/>
    </source>
</evidence>
<feature type="region of interest" description="Disordered" evidence="3">
    <location>
        <begin position="1225"/>
        <end position="1248"/>
    </location>
</feature>
<feature type="compositionally biased region" description="Polar residues" evidence="3">
    <location>
        <begin position="2038"/>
        <end position="2050"/>
    </location>
</feature>
<feature type="region of interest" description="Disordered" evidence="3">
    <location>
        <begin position="1975"/>
        <end position="2050"/>
    </location>
</feature>
<feature type="region of interest" description="Disordered" evidence="3">
    <location>
        <begin position="1"/>
        <end position="215"/>
    </location>
</feature>
<feature type="domain" description="N-terminal Ras-GEF" evidence="5">
    <location>
        <begin position="1049"/>
        <end position="1205"/>
    </location>
</feature>
<feature type="compositionally biased region" description="Basic and acidic residues" evidence="3">
    <location>
        <begin position="145"/>
        <end position="154"/>
    </location>
</feature>
<dbReference type="GO" id="GO:0005085">
    <property type="term" value="F:guanyl-nucleotide exchange factor activity"/>
    <property type="evidence" value="ECO:0007669"/>
    <property type="project" value="UniProtKB-KW"/>
</dbReference>
<dbReference type="SUPFAM" id="SSF48366">
    <property type="entry name" value="Ras GEF"/>
    <property type="match status" value="2"/>
</dbReference>
<feature type="compositionally biased region" description="Basic and acidic residues" evidence="3">
    <location>
        <begin position="1975"/>
        <end position="1998"/>
    </location>
</feature>
<dbReference type="InterPro" id="IPR000198">
    <property type="entry name" value="RhoGAP_dom"/>
</dbReference>
<feature type="compositionally biased region" description="Polar residues" evidence="3">
    <location>
        <begin position="1028"/>
        <end position="1041"/>
    </location>
</feature>
<keyword evidence="1" id="KW-0343">GTPase activation</keyword>